<evidence type="ECO:0000256" key="3">
    <source>
        <dbReference type="ARBA" id="ARBA00022989"/>
    </source>
</evidence>
<dbReference type="PANTHER" id="PTHR42723:SF1">
    <property type="entry name" value="CHLOROPHYLL SYNTHASE, CHLOROPLASTIC"/>
    <property type="match status" value="1"/>
</dbReference>
<dbReference type="GeneID" id="63684351"/>
<dbReference type="InterPro" id="IPR000537">
    <property type="entry name" value="UbiA_prenyltransferase"/>
</dbReference>
<dbReference type="GO" id="GO:0016765">
    <property type="term" value="F:transferase activity, transferring alkyl or aryl (other than methyl) groups"/>
    <property type="evidence" value="ECO:0007669"/>
    <property type="project" value="InterPro"/>
</dbReference>
<proteinExistence type="predicted"/>
<sequence>MASIRTLYLFTKADYHTLFFPITMFALVAGPIQQPIHILTTAVWIWMHQLQCNINNQLVSISEDKDNKPWRPLPAGRITASQAQQLHIVVASLSFLLSAVGGYKMVIASIAMNVFDVLYDQGRGSARWMSRIPLVVVMYGLFEYGSTRVITGFSELDDTARAAIMSSLAVIGTTAHIGDFQDVEGDAADGRSTVPIAFPRSSRIFTPLLVLGWSLFMANVWGLGVCSACAFVGLGALVAGRNWFYCDKAHDKNTYKLYSLWLLTLHLLPMNARWGVLKY</sequence>
<evidence type="ECO:0000256" key="4">
    <source>
        <dbReference type="ARBA" id="ARBA00023136"/>
    </source>
</evidence>
<feature type="transmembrane region" description="Helical" evidence="5">
    <location>
        <begin position="86"/>
        <end position="108"/>
    </location>
</feature>
<keyword evidence="4 5" id="KW-0472">Membrane</keyword>
<dbReference type="CDD" id="cd13965">
    <property type="entry name" value="PT_UbiA_3"/>
    <property type="match status" value="1"/>
</dbReference>
<evidence type="ECO:0000256" key="1">
    <source>
        <dbReference type="ARBA" id="ARBA00004141"/>
    </source>
</evidence>
<dbReference type="AlphaFoldDB" id="M5FND6"/>
<dbReference type="STRING" id="1858805.M5FND6"/>
<dbReference type="GO" id="GO:0016020">
    <property type="term" value="C:membrane"/>
    <property type="evidence" value="ECO:0007669"/>
    <property type="project" value="UniProtKB-SubCell"/>
</dbReference>
<feature type="transmembrane region" description="Helical" evidence="5">
    <location>
        <begin position="258"/>
        <end position="276"/>
    </location>
</feature>
<dbReference type="Pfam" id="PF01040">
    <property type="entry name" value="UbiA"/>
    <property type="match status" value="1"/>
</dbReference>
<feature type="transmembrane region" description="Helical" evidence="5">
    <location>
        <begin position="208"/>
        <end position="238"/>
    </location>
</feature>
<gene>
    <name evidence="6" type="ORF">DACRYDRAFT_111806</name>
</gene>
<dbReference type="InterPro" id="IPR050475">
    <property type="entry name" value="Prenyltransferase_related"/>
</dbReference>
<evidence type="ECO:0008006" key="8">
    <source>
        <dbReference type="Google" id="ProtNLM"/>
    </source>
</evidence>
<reference evidence="6 7" key="1">
    <citation type="journal article" date="2012" name="Science">
        <title>The Paleozoic origin of enzymatic lignin decomposition reconstructed from 31 fungal genomes.</title>
        <authorList>
            <person name="Floudas D."/>
            <person name="Binder M."/>
            <person name="Riley R."/>
            <person name="Barry K."/>
            <person name="Blanchette R.A."/>
            <person name="Henrissat B."/>
            <person name="Martinez A.T."/>
            <person name="Otillar R."/>
            <person name="Spatafora J.W."/>
            <person name="Yadav J.S."/>
            <person name="Aerts A."/>
            <person name="Benoit I."/>
            <person name="Boyd A."/>
            <person name="Carlson A."/>
            <person name="Copeland A."/>
            <person name="Coutinho P.M."/>
            <person name="de Vries R.P."/>
            <person name="Ferreira P."/>
            <person name="Findley K."/>
            <person name="Foster B."/>
            <person name="Gaskell J."/>
            <person name="Glotzer D."/>
            <person name="Gorecki P."/>
            <person name="Heitman J."/>
            <person name="Hesse C."/>
            <person name="Hori C."/>
            <person name="Igarashi K."/>
            <person name="Jurgens J.A."/>
            <person name="Kallen N."/>
            <person name="Kersten P."/>
            <person name="Kohler A."/>
            <person name="Kuees U."/>
            <person name="Kumar T.K.A."/>
            <person name="Kuo A."/>
            <person name="LaButti K."/>
            <person name="Larrondo L.F."/>
            <person name="Lindquist E."/>
            <person name="Ling A."/>
            <person name="Lombard V."/>
            <person name="Lucas S."/>
            <person name="Lundell T."/>
            <person name="Martin R."/>
            <person name="McLaughlin D.J."/>
            <person name="Morgenstern I."/>
            <person name="Morin E."/>
            <person name="Murat C."/>
            <person name="Nagy L.G."/>
            <person name="Nolan M."/>
            <person name="Ohm R.A."/>
            <person name="Patyshakuliyeva A."/>
            <person name="Rokas A."/>
            <person name="Ruiz-Duenas F.J."/>
            <person name="Sabat G."/>
            <person name="Salamov A."/>
            <person name="Samejima M."/>
            <person name="Schmutz J."/>
            <person name="Slot J.C."/>
            <person name="St John F."/>
            <person name="Stenlid J."/>
            <person name="Sun H."/>
            <person name="Sun S."/>
            <person name="Syed K."/>
            <person name="Tsang A."/>
            <person name="Wiebenga A."/>
            <person name="Young D."/>
            <person name="Pisabarro A."/>
            <person name="Eastwood D.C."/>
            <person name="Martin F."/>
            <person name="Cullen D."/>
            <person name="Grigoriev I.V."/>
            <person name="Hibbett D.S."/>
        </authorList>
    </citation>
    <scope>NUCLEOTIDE SEQUENCE [LARGE SCALE GENOMIC DNA]</scope>
    <source>
        <strain evidence="6 7">DJM-731 SS1</strain>
    </source>
</reference>
<name>M5FND6_DACPD</name>
<dbReference type="PANTHER" id="PTHR42723">
    <property type="entry name" value="CHLOROPHYLL SYNTHASE"/>
    <property type="match status" value="1"/>
</dbReference>
<comment type="subcellular location">
    <subcellularLocation>
        <location evidence="1">Membrane</location>
        <topology evidence="1">Multi-pass membrane protein</topology>
    </subcellularLocation>
</comment>
<protein>
    <recommendedName>
        <fullName evidence="8">UbiA prenyltransferase</fullName>
    </recommendedName>
</protein>
<evidence type="ECO:0000313" key="7">
    <source>
        <dbReference type="Proteomes" id="UP000030653"/>
    </source>
</evidence>
<dbReference type="InterPro" id="IPR044878">
    <property type="entry name" value="UbiA_sf"/>
</dbReference>
<dbReference type="Gene3D" id="1.10.357.140">
    <property type="entry name" value="UbiA prenyltransferase"/>
    <property type="match status" value="1"/>
</dbReference>
<dbReference type="OMA" id="SKICTIM"/>
<keyword evidence="7" id="KW-1185">Reference proteome</keyword>
<accession>M5FND6</accession>
<organism evidence="6 7">
    <name type="scientific">Dacryopinax primogenitus (strain DJM 731)</name>
    <name type="common">Brown rot fungus</name>
    <dbReference type="NCBI Taxonomy" id="1858805"/>
    <lineage>
        <taxon>Eukaryota</taxon>
        <taxon>Fungi</taxon>
        <taxon>Dikarya</taxon>
        <taxon>Basidiomycota</taxon>
        <taxon>Agaricomycotina</taxon>
        <taxon>Dacrymycetes</taxon>
        <taxon>Dacrymycetales</taxon>
        <taxon>Dacrymycetaceae</taxon>
        <taxon>Dacryopinax</taxon>
    </lineage>
</organism>
<evidence type="ECO:0000313" key="6">
    <source>
        <dbReference type="EMBL" id="EJT97260.1"/>
    </source>
</evidence>
<evidence type="ECO:0000256" key="5">
    <source>
        <dbReference type="SAM" id="Phobius"/>
    </source>
</evidence>
<evidence type="ECO:0000256" key="2">
    <source>
        <dbReference type="ARBA" id="ARBA00022692"/>
    </source>
</evidence>
<keyword evidence="2 5" id="KW-0812">Transmembrane</keyword>
<dbReference type="RefSeq" id="XP_040624158.1">
    <property type="nucleotide sequence ID" value="XM_040769289.1"/>
</dbReference>
<dbReference type="Proteomes" id="UP000030653">
    <property type="component" value="Unassembled WGS sequence"/>
</dbReference>
<dbReference type="EMBL" id="JH795877">
    <property type="protein sequence ID" value="EJT97260.1"/>
    <property type="molecule type" value="Genomic_DNA"/>
</dbReference>
<keyword evidence="3 5" id="KW-1133">Transmembrane helix</keyword>
<dbReference type="OrthoDB" id="434972at2759"/>
<dbReference type="HOGENOM" id="CLU_063928_0_0_1"/>